<comment type="caution">
    <text evidence="2">The sequence shown here is derived from an EMBL/GenBank/DDBJ whole genome shotgun (WGS) entry which is preliminary data.</text>
</comment>
<feature type="compositionally biased region" description="Basic and acidic residues" evidence="1">
    <location>
        <begin position="86"/>
        <end position="105"/>
    </location>
</feature>
<evidence type="ECO:0000256" key="1">
    <source>
        <dbReference type="SAM" id="MobiDB-lite"/>
    </source>
</evidence>
<feature type="region of interest" description="Disordered" evidence="1">
    <location>
        <begin position="27"/>
        <end position="154"/>
    </location>
</feature>
<dbReference type="Proteomes" id="UP000023152">
    <property type="component" value="Unassembled WGS sequence"/>
</dbReference>
<feature type="compositionally biased region" description="Acidic residues" evidence="1">
    <location>
        <begin position="42"/>
        <end position="60"/>
    </location>
</feature>
<evidence type="ECO:0000313" key="3">
    <source>
        <dbReference type="Proteomes" id="UP000023152"/>
    </source>
</evidence>
<sequence length="227" mass="25885">MLRDEELFIRTGGYPKYFVNTDVQGLTSISPEDNVSSNPMDCDLDELDIQDDNDNDNDNDNDYKEDIDRIAPIFKANANSENHTTTAREQKSREELPLKTKEMEPSPRQSDVNGSDRACSNETNLKDSNNNASVQTCKDNRTEPFQTIKTEDQQRKRNAIQLVEELLSFFEEVARRGTCAMSRGKLVKTPFGFGELLQTEEEKEEASHCLVQFPTMNAYIKKQSAQK</sequence>
<gene>
    <name evidence="2" type="ORF">RFI_02755</name>
</gene>
<proteinExistence type="predicted"/>
<feature type="compositionally biased region" description="Polar residues" evidence="1">
    <location>
        <begin position="107"/>
        <end position="148"/>
    </location>
</feature>
<protein>
    <submittedName>
        <fullName evidence="2">Uncharacterized protein</fullName>
    </submittedName>
</protein>
<keyword evidence="3" id="KW-1185">Reference proteome</keyword>
<feature type="compositionally biased region" description="Polar residues" evidence="1">
    <location>
        <begin position="27"/>
        <end position="39"/>
    </location>
</feature>
<name>X6P8E3_RETFI</name>
<organism evidence="2 3">
    <name type="scientific">Reticulomyxa filosa</name>
    <dbReference type="NCBI Taxonomy" id="46433"/>
    <lineage>
        <taxon>Eukaryota</taxon>
        <taxon>Sar</taxon>
        <taxon>Rhizaria</taxon>
        <taxon>Retaria</taxon>
        <taxon>Foraminifera</taxon>
        <taxon>Monothalamids</taxon>
        <taxon>Reticulomyxidae</taxon>
        <taxon>Reticulomyxa</taxon>
    </lineage>
</organism>
<dbReference type="AlphaFoldDB" id="X6P8E3"/>
<reference evidence="2 3" key="1">
    <citation type="journal article" date="2013" name="Curr. Biol.">
        <title>The Genome of the Foraminiferan Reticulomyxa filosa.</title>
        <authorList>
            <person name="Glockner G."/>
            <person name="Hulsmann N."/>
            <person name="Schleicher M."/>
            <person name="Noegel A.A."/>
            <person name="Eichinger L."/>
            <person name="Gallinger C."/>
            <person name="Pawlowski J."/>
            <person name="Sierra R."/>
            <person name="Euteneuer U."/>
            <person name="Pillet L."/>
            <person name="Moustafa A."/>
            <person name="Platzer M."/>
            <person name="Groth M."/>
            <person name="Szafranski K."/>
            <person name="Schliwa M."/>
        </authorList>
    </citation>
    <scope>NUCLEOTIDE SEQUENCE [LARGE SCALE GENOMIC DNA]</scope>
</reference>
<accession>X6P8E3</accession>
<evidence type="ECO:0000313" key="2">
    <source>
        <dbReference type="EMBL" id="ETO34339.1"/>
    </source>
</evidence>
<dbReference type="EMBL" id="ASPP01002649">
    <property type="protein sequence ID" value="ETO34339.1"/>
    <property type="molecule type" value="Genomic_DNA"/>
</dbReference>